<evidence type="ECO:0000256" key="6">
    <source>
        <dbReference type="SAM" id="MobiDB-lite"/>
    </source>
</evidence>
<reference evidence="8 9" key="1">
    <citation type="submission" date="2016-06" db="EMBL/GenBank/DDBJ databases">
        <title>The Draft Genome Sequence and Annotation of the Desert Woodrat Neotoma lepida.</title>
        <authorList>
            <person name="Campbell M."/>
            <person name="Oakeson K.F."/>
            <person name="Yandell M."/>
            <person name="Halpert J.R."/>
            <person name="Dearing D."/>
        </authorList>
    </citation>
    <scope>NUCLEOTIDE SEQUENCE [LARGE SCALE GENOMIC DNA]</scope>
    <source>
        <strain evidence="8">417</strain>
        <tissue evidence="8">Liver</tissue>
    </source>
</reference>
<dbReference type="PANTHER" id="PTHR15742:SF2">
    <property type="entry name" value="PROTEIN SOGA3"/>
    <property type="match status" value="1"/>
</dbReference>
<dbReference type="InterPro" id="IPR027881">
    <property type="entry name" value="SOGA_CC"/>
</dbReference>
<organism evidence="8 9">
    <name type="scientific">Neotoma lepida</name>
    <name type="common">Desert woodrat</name>
    <dbReference type="NCBI Taxonomy" id="56216"/>
    <lineage>
        <taxon>Eukaryota</taxon>
        <taxon>Metazoa</taxon>
        <taxon>Chordata</taxon>
        <taxon>Craniata</taxon>
        <taxon>Vertebrata</taxon>
        <taxon>Euteleostomi</taxon>
        <taxon>Mammalia</taxon>
        <taxon>Eutheria</taxon>
        <taxon>Euarchontoglires</taxon>
        <taxon>Glires</taxon>
        <taxon>Rodentia</taxon>
        <taxon>Myomorpha</taxon>
        <taxon>Muroidea</taxon>
        <taxon>Cricetidae</taxon>
        <taxon>Neotominae</taxon>
        <taxon>Neotoma</taxon>
    </lineage>
</organism>
<dbReference type="Proteomes" id="UP000092124">
    <property type="component" value="Unassembled WGS sequence"/>
</dbReference>
<dbReference type="InterPro" id="IPR049885">
    <property type="entry name" value="MTCL1-3"/>
</dbReference>
<feature type="domain" description="SOGA coiled-coil" evidence="7">
    <location>
        <begin position="95"/>
        <end position="166"/>
    </location>
</feature>
<feature type="compositionally biased region" description="Basic and acidic residues" evidence="6">
    <location>
        <begin position="124"/>
        <end position="143"/>
    </location>
</feature>
<name>A0A1A6GQ91_NEOLE</name>
<evidence type="ECO:0000256" key="3">
    <source>
        <dbReference type="ARBA" id="ARBA00023054"/>
    </source>
</evidence>
<evidence type="ECO:0000256" key="2">
    <source>
        <dbReference type="ARBA" id="ARBA00022553"/>
    </source>
</evidence>
<feature type="compositionally biased region" description="Low complexity" evidence="6">
    <location>
        <begin position="152"/>
        <end position="165"/>
    </location>
</feature>
<dbReference type="AlphaFoldDB" id="A0A1A6GQ91"/>
<evidence type="ECO:0000256" key="1">
    <source>
        <dbReference type="ARBA" id="ARBA00004370"/>
    </source>
</evidence>
<feature type="region of interest" description="Disordered" evidence="6">
    <location>
        <begin position="124"/>
        <end position="196"/>
    </location>
</feature>
<evidence type="ECO:0000259" key="7">
    <source>
        <dbReference type="Pfam" id="PF11365"/>
    </source>
</evidence>
<dbReference type="EMBL" id="LZPO01076228">
    <property type="protein sequence ID" value="OBS68039.1"/>
    <property type="molecule type" value="Genomic_DNA"/>
</dbReference>
<comment type="subcellular location">
    <subcellularLocation>
        <location evidence="1">Membrane</location>
    </subcellularLocation>
</comment>
<evidence type="ECO:0000256" key="4">
    <source>
        <dbReference type="ARBA" id="ARBA00023136"/>
    </source>
</evidence>
<keyword evidence="4" id="KW-0472">Membrane</keyword>
<dbReference type="GO" id="GO:0016020">
    <property type="term" value="C:membrane"/>
    <property type="evidence" value="ECO:0007669"/>
    <property type="project" value="UniProtKB-SubCell"/>
</dbReference>
<dbReference type="Pfam" id="PF11365">
    <property type="entry name" value="SOGA"/>
    <property type="match status" value="2"/>
</dbReference>
<dbReference type="PANTHER" id="PTHR15742">
    <property type="entry name" value="GIRDIN"/>
    <property type="match status" value="1"/>
</dbReference>
<evidence type="ECO:0000313" key="9">
    <source>
        <dbReference type="Proteomes" id="UP000092124"/>
    </source>
</evidence>
<dbReference type="OrthoDB" id="10036174at2759"/>
<keyword evidence="3 5" id="KW-0175">Coiled coil</keyword>
<feature type="coiled-coil region" evidence="5">
    <location>
        <begin position="7"/>
        <end position="34"/>
    </location>
</feature>
<proteinExistence type="predicted"/>
<dbReference type="GO" id="GO:0010506">
    <property type="term" value="P:regulation of autophagy"/>
    <property type="evidence" value="ECO:0007669"/>
    <property type="project" value="InterPro"/>
</dbReference>
<evidence type="ECO:0000256" key="5">
    <source>
        <dbReference type="SAM" id="Coils"/>
    </source>
</evidence>
<dbReference type="GO" id="GO:0005615">
    <property type="term" value="C:extracellular space"/>
    <property type="evidence" value="ECO:0007669"/>
    <property type="project" value="InterPro"/>
</dbReference>
<evidence type="ECO:0000313" key="8">
    <source>
        <dbReference type="EMBL" id="OBS68039.1"/>
    </source>
</evidence>
<keyword evidence="9" id="KW-1185">Reference proteome</keyword>
<accession>A0A1A6GQ91</accession>
<gene>
    <name evidence="8" type="ORF">A6R68_03422</name>
</gene>
<comment type="caution">
    <text evidence="8">The sequence shown here is derived from an EMBL/GenBank/DDBJ whole genome shotgun (WGS) entry which is preliminary data.</text>
</comment>
<dbReference type="STRING" id="56216.A0A1A6GQ91"/>
<protein>
    <recommendedName>
        <fullName evidence="7">SOGA coiled-coil domain-containing protein</fullName>
    </recommendedName>
</protein>
<keyword evidence="2" id="KW-0597">Phosphoprotein</keyword>
<feature type="domain" description="SOGA coiled-coil" evidence="7">
    <location>
        <begin position="6"/>
        <end position="94"/>
    </location>
</feature>
<sequence length="196" mass="22259">MPTEEDNEDLKCQLQFIKEEAALMRKKMAKTDKEKDRFEHEIQKYRSFYGDLDSPLPKGEAGGPPSTREVELKLRLQLVEEEANILGRKIVELEHLQLVEDETELLQKVADLEEQNKHITEELNKYKYKSNGHDSLRHHDRGPEAGAEGTPADQGAEQQGHAAAARELSAHVQHAALRPGLIPGDPWQSLRQRRSG</sequence>